<dbReference type="AlphaFoldDB" id="A0A7J7L3E7"/>
<dbReference type="Pfam" id="PF13960">
    <property type="entry name" value="DUF4218"/>
    <property type="match status" value="1"/>
</dbReference>
<dbReference type="Pfam" id="PF03151">
    <property type="entry name" value="TPT"/>
    <property type="match status" value="1"/>
</dbReference>
<feature type="domain" description="Sugar phosphate transporter" evidence="1">
    <location>
        <begin position="116"/>
        <end position="186"/>
    </location>
</feature>
<reference evidence="3 4" key="1">
    <citation type="journal article" date="2020" name="IScience">
        <title>Genome Sequencing of the Endangered Kingdonia uniflora (Circaeasteraceae, Ranunculales) Reveals Potential Mechanisms of Evolutionary Specialization.</title>
        <authorList>
            <person name="Sun Y."/>
            <person name="Deng T."/>
            <person name="Zhang A."/>
            <person name="Moore M.J."/>
            <person name="Landis J.B."/>
            <person name="Lin N."/>
            <person name="Zhang H."/>
            <person name="Zhang X."/>
            <person name="Huang J."/>
            <person name="Zhang X."/>
            <person name="Sun H."/>
            <person name="Wang H."/>
        </authorList>
    </citation>
    <scope>NUCLEOTIDE SEQUENCE [LARGE SCALE GENOMIC DNA]</scope>
    <source>
        <strain evidence="3">TB1705</strain>
        <tissue evidence="3">Leaf</tissue>
    </source>
</reference>
<accession>A0A7J7L3E7</accession>
<gene>
    <name evidence="3" type="ORF">GIB67_030887</name>
</gene>
<comment type="caution">
    <text evidence="3">The sequence shown here is derived from an EMBL/GenBank/DDBJ whole genome shotgun (WGS) entry which is preliminary data.</text>
</comment>
<dbReference type="InterPro" id="IPR025452">
    <property type="entry name" value="DUF4218"/>
</dbReference>
<proteinExistence type="predicted"/>
<protein>
    <submittedName>
        <fullName evidence="3">Uncharacterized protein</fullName>
    </submittedName>
</protein>
<evidence type="ECO:0000259" key="2">
    <source>
        <dbReference type="Pfam" id="PF13960"/>
    </source>
</evidence>
<dbReference type="InterPro" id="IPR004853">
    <property type="entry name" value="Sugar_P_trans_dom"/>
</dbReference>
<keyword evidence="4" id="KW-1185">Reference proteome</keyword>
<evidence type="ECO:0000259" key="1">
    <source>
        <dbReference type="Pfam" id="PF03151"/>
    </source>
</evidence>
<dbReference type="Proteomes" id="UP000541444">
    <property type="component" value="Unassembled WGS sequence"/>
</dbReference>
<feature type="non-terminal residue" evidence="3">
    <location>
        <position position="1"/>
    </location>
</feature>
<feature type="domain" description="DUF4218" evidence="2">
    <location>
        <begin position="3"/>
        <end position="34"/>
    </location>
</feature>
<name>A0A7J7L3E7_9MAGN</name>
<dbReference type="EMBL" id="JACGCM010002660">
    <property type="protein sequence ID" value="KAF6137123.1"/>
    <property type="molecule type" value="Genomic_DNA"/>
</dbReference>
<dbReference type="OrthoDB" id="6418713at2759"/>
<evidence type="ECO:0000313" key="4">
    <source>
        <dbReference type="Proteomes" id="UP000541444"/>
    </source>
</evidence>
<sequence length="326" mass="36332">MKTFKDDVMNKSRPEGCIVHAYLLQETLTYCTEYKGLGNSNILTKLENSLDGFLSAPPDLLNDVDYKENDDEGGPVGSNQEFIIKGIYPQQTMLGIDDVVENIALTTPSVASSDIILYFISAVYHMEFHKRPKITFAQLVAILPLSIVHTMGSLFTNMSLGKVVVSFTHTIKTMEPFFSILLSAMIRHWSPMASNVTFHSCNVLSKKIHGQQKEICGQNNYVLNNNNHVIVPLNPLWLYLWRGLNAKEVCIKALAGGICFHAYQQLAMTYTSLCSFLEGPLPFVRRFSYAEIKKTTGGFSSIIVTHSDGSVYKAQFQGGLVVVVKE</sequence>
<organism evidence="3 4">
    <name type="scientific">Kingdonia uniflora</name>
    <dbReference type="NCBI Taxonomy" id="39325"/>
    <lineage>
        <taxon>Eukaryota</taxon>
        <taxon>Viridiplantae</taxon>
        <taxon>Streptophyta</taxon>
        <taxon>Embryophyta</taxon>
        <taxon>Tracheophyta</taxon>
        <taxon>Spermatophyta</taxon>
        <taxon>Magnoliopsida</taxon>
        <taxon>Ranunculales</taxon>
        <taxon>Circaeasteraceae</taxon>
        <taxon>Kingdonia</taxon>
    </lineage>
</organism>
<evidence type="ECO:0000313" key="3">
    <source>
        <dbReference type="EMBL" id="KAF6137123.1"/>
    </source>
</evidence>